<keyword evidence="1" id="KW-0880">Kelch repeat</keyword>
<proteinExistence type="predicted"/>
<keyword evidence="4" id="KW-0812">Transmembrane</keyword>
<evidence type="ECO:0000256" key="3">
    <source>
        <dbReference type="SAM" id="MobiDB-lite"/>
    </source>
</evidence>
<dbReference type="Pfam" id="PF24681">
    <property type="entry name" value="Kelch_KLHDC2_KLHL20_DRC7"/>
    <property type="match status" value="1"/>
</dbReference>
<protein>
    <recommendedName>
        <fullName evidence="7">Galactose oxidase</fullName>
    </recommendedName>
</protein>
<dbReference type="SUPFAM" id="SSF117281">
    <property type="entry name" value="Kelch motif"/>
    <property type="match status" value="1"/>
</dbReference>
<reference evidence="5 6" key="1">
    <citation type="submission" date="2018-06" db="EMBL/GenBank/DDBJ databases">
        <title>Comparative genomics reveals the genomic features of Rhizophagus irregularis, R. cerebriforme, R. diaphanum and Gigaspora rosea, and their symbiotic lifestyle signature.</title>
        <authorList>
            <person name="Morin E."/>
            <person name="San Clemente H."/>
            <person name="Chen E.C.H."/>
            <person name="De La Providencia I."/>
            <person name="Hainaut M."/>
            <person name="Kuo A."/>
            <person name="Kohler A."/>
            <person name="Murat C."/>
            <person name="Tang N."/>
            <person name="Roy S."/>
            <person name="Loubradou J."/>
            <person name="Henrissat B."/>
            <person name="Grigoriev I.V."/>
            <person name="Corradi N."/>
            <person name="Roux C."/>
            <person name="Martin F.M."/>
        </authorList>
    </citation>
    <scope>NUCLEOTIDE SEQUENCE [LARGE SCALE GENOMIC DNA]</scope>
    <source>
        <strain evidence="5 6">DAOM 227022</strain>
    </source>
</reference>
<feature type="region of interest" description="Disordered" evidence="3">
    <location>
        <begin position="467"/>
        <end position="489"/>
    </location>
</feature>
<dbReference type="OrthoDB" id="432528at2759"/>
<feature type="compositionally biased region" description="Low complexity" evidence="3">
    <location>
        <begin position="473"/>
        <end position="489"/>
    </location>
</feature>
<evidence type="ECO:0000256" key="4">
    <source>
        <dbReference type="SAM" id="Phobius"/>
    </source>
</evidence>
<organism evidence="5 6">
    <name type="scientific">Glomus cerebriforme</name>
    <dbReference type="NCBI Taxonomy" id="658196"/>
    <lineage>
        <taxon>Eukaryota</taxon>
        <taxon>Fungi</taxon>
        <taxon>Fungi incertae sedis</taxon>
        <taxon>Mucoromycota</taxon>
        <taxon>Glomeromycotina</taxon>
        <taxon>Glomeromycetes</taxon>
        <taxon>Glomerales</taxon>
        <taxon>Glomeraceae</taxon>
        <taxon>Glomus</taxon>
    </lineage>
</organism>
<keyword evidence="4" id="KW-0472">Membrane</keyword>
<dbReference type="Gene3D" id="2.120.10.80">
    <property type="entry name" value="Kelch-type beta propeller"/>
    <property type="match status" value="2"/>
</dbReference>
<feature type="region of interest" description="Disordered" evidence="3">
    <location>
        <begin position="382"/>
        <end position="410"/>
    </location>
</feature>
<dbReference type="InterPro" id="IPR015915">
    <property type="entry name" value="Kelch-typ_b-propeller"/>
</dbReference>
<evidence type="ECO:0000256" key="2">
    <source>
        <dbReference type="ARBA" id="ARBA00022737"/>
    </source>
</evidence>
<evidence type="ECO:0008006" key="7">
    <source>
        <dbReference type="Google" id="ProtNLM"/>
    </source>
</evidence>
<keyword evidence="4" id="KW-1133">Transmembrane helix</keyword>
<keyword evidence="2" id="KW-0677">Repeat</keyword>
<feature type="compositionally biased region" description="Low complexity" evidence="3">
    <location>
        <begin position="382"/>
        <end position="405"/>
    </location>
</feature>
<sequence>MKIFTLFSIILLLYLIQIITIINAQLRPSVRKLHNAVLVDKKLYIFGGFHDLLTDTIEKGYNLVPDDRFFYLDVSKTFDTSILPWTAIPDNAINLPLLNLSTVFSGGVSASIGGINNDTIFFINNNNPVNNQNIPPVNTFNTKTNLWISQNIFGDVPIGTNQMKGITDYNGKIYLLTGFNFTTDQGIARNNGIFILDTIKLSCTVQDAPISRLDYAATLLPNGIIVYIAGQEAGGNLIPNNFNVIYLYDTTKNTDNWQAMITKGNVPTTSDNGISSVLGLNGDRIIVFGGHNNNNNNNFIYVLDTTTWEWNIPNIKGKGPRFIRNDHSANVIGEYMIITFGKFGLLDFSYRENGESDVLLLNISNDSEYEWVTSFDPNAIISSPPSKTSSSPAPSSSDNNNNNNKDNIKAKKDDNTGLIIGIVLGSGGINILIGTIYYFIKRRKKIKESAKFIPTPGGVANEHVITIPSDQDSSSYGRSGNSRTGRSGN</sequence>
<gene>
    <name evidence="5" type="ORF">C1645_750826</name>
</gene>
<evidence type="ECO:0000256" key="1">
    <source>
        <dbReference type="ARBA" id="ARBA00022441"/>
    </source>
</evidence>
<name>A0A397TNT6_9GLOM</name>
<dbReference type="Proteomes" id="UP000265703">
    <property type="component" value="Unassembled WGS sequence"/>
</dbReference>
<dbReference type="EMBL" id="QKYT01000020">
    <property type="protein sequence ID" value="RIA98175.1"/>
    <property type="molecule type" value="Genomic_DNA"/>
</dbReference>
<evidence type="ECO:0000313" key="6">
    <source>
        <dbReference type="Proteomes" id="UP000265703"/>
    </source>
</evidence>
<dbReference type="PANTHER" id="PTHR46093">
    <property type="entry name" value="ACYL-COA-BINDING DOMAIN-CONTAINING PROTEIN 5"/>
    <property type="match status" value="1"/>
</dbReference>
<dbReference type="AlphaFoldDB" id="A0A397TNT6"/>
<feature type="transmembrane region" description="Helical" evidence="4">
    <location>
        <begin position="418"/>
        <end position="440"/>
    </location>
</feature>
<comment type="caution">
    <text evidence="5">The sequence shown here is derived from an EMBL/GenBank/DDBJ whole genome shotgun (WGS) entry which is preliminary data.</text>
</comment>
<keyword evidence="6" id="KW-1185">Reference proteome</keyword>
<accession>A0A397TNT6</accession>
<dbReference type="PANTHER" id="PTHR46093:SF3">
    <property type="entry name" value="ACYL-COA-BINDING DOMAIN-CONTAINING PROTEIN 4"/>
    <property type="match status" value="1"/>
</dbReference>
<evidence type="ECO:0000313" key="5">
    <source>
        <dbReference type="EMBL" id="RIA98175.1"/>
    </source>
</evidence>